<dbReference type="EMBL" id="LBWP01000001">
    <property type="protein sequence ID" value="KKR11969.1"/>
    <property type="molecule type" value="Genomic_DNA"/>
</dbReference>
<evidence type="ECO:0000256" key="1">
    <source>
        <dbReference type="SAM" id="Phobius"/>
    </source>
</evidence>
<keyword evidence="2" id="KW-0732">Signal</keyword>
<keyword evidence="1" id="KW-0812">Transmembrane</keyword>
<protein>
    <recommendedName>
        <fullName evidence="5">DUF2752 domain-containing protein</fullName>
    </recommendedName>
</protein>
<gene>
    <name evidence="3" type="ORF">UT39_C0001G0024</name>
</gene>
<dbReference type="Proteomes" id="UP000034246">
    <property type="component" value="Unassembled WGS sequence"/>
</dbReference>
<feature type="transmembrane region" description="Helical" evidence="1">
    <location>
        <begin position="76"/>
        <end position="95"/>
    </location>
</feature>
<organism evidence="3 4">
    <name type="scientific">Candidatus Woesebacteria bacterium GW2011_GWA1_39_21</name>
    <dbReference type="NCBI Taxonomy" id="1618550"/>
    <lineage>
        <taxon>Bacteria</taxon>
        <taxon>Candidatus Woeseibacteriota</taxon>
    </lineage>
</organism>
<sequence length="124" mass="13980">MKYKSIFIGLTLYLLLAVASSSVNIASNSYKNYYYYFGFPGHVVAKLVPTSFCPYPTCAEKPVKYSVALEFNNLPYLVYQILSNIITLALCIKSASYINKRYYIRGLTLLVFVVISGTLLMISQ</sequence>
<evidence type="ECO:0008006" key="5">
    <source>
        <dbReference type="Google" id="ProtNLM"/>
    </source>
</evidence>
<keyword evidence="1" id="KW-0472">Membrane</keyword>
<accession>A0A0G0N721</accession>
<comment type="caution">
    <text evidence="3">The sequence shown here is derived from an EMBL/GenBank/DDBJ whole genome shotgun (WGS) entry which is preliminary data.</text>
</comment>
<keyword evidence="1" id="KW-1133">Transmembrane helix</keyword>
<reference evidence="3 4" key="1">
    <citation type="journal article" date="2015" name="Nature">
        <title>rRNA introns, odd ribosomes, and small enigmatic genomes across a large radiation of phyla.</title>
        <authorList>
            <person name="Brown C.T."/>
            <person name="Hug L.A."/>
            <person name="Thomas B.C."/>
            <person name="Sharon I."/>
            <person name="Castelle C.J."/>
            <person name="Singh A."/>
            <person name="Wilkins M.J."/>
            <person name="Williams K.H."/>
            <person name="Banfield J.F."/>
        </authorList>
    </citation>
    <scope>NUCLEOTIDE SEQUENCE [LARGE SCALE GENOMIC DNA]</scope>
</reference>
<feature type="transmembrane region" description="Helical" evidence="1">
    <location>
        <begin position="102"/>
        <end position="122"/>
    </location>
</feature>
<evidence type="ECO:0000256" key="2">
    <source>
        <dbReference type="SAM" id="SignalP"/>
    </source>
</evidence>
<name>A0A0G0N721_9BACT</name>
<dbReference type="AlphaFoldDB" id="A0A0G0N721"/>
<proteinExistence type="predicted"/>
<feature type="chain" id="PRO_5002533717" description="DUF2752 domain-containing protein" evidence="2">
    <location>
        <begin position="26"/>
        <end position="124"/>
    </location>
</feature>
<feature type="signal peptide" evidence="2">
    <location>
        <begin position="1"/>
        <end position="25"/>
    </location>
</feature>
<evidence type="ECO:0000313" key="3">
    <source>
        <dbReference type="EMBL" id="KKR11969.1"/>
    </source>
</evidence>
<evidence type="ECO:0000313" key="4">
    <source>
        <dbReference type="Proteomes" id="UP000034246"/>
    </source>
</evidence>